<dbReference type="PANTHER" id="PTHR11596">
    <property type="entry name" value="ALKALINE PHOSPHATASE"/>
    <property type="match status" value="1"/>
</dbReference>
<evidence type="ECO:0000313" key="5">
    <source>
        <dbReference type="EMBL" id="MBF0597130.1"/>
    </source>
</evidence>
<dbReference type="InterPro" id="IPR001952">
    <property type="entry name" value="Alkaline_phosphatase"/>
</dbReference>
<protein>
    <submittedName>
        <fullName evidence="5">Alkaline phosphatase</fullName>
    </submittedName>
</protein>
<keyword evidence="3" id="KW-0479">Metal-binding</keyword>
<evidence type="ECO:0000313" key="6">
    <source>
        <dbReference type="Proteomes" id="UP000608754"/>
    </source>
</evidence>
<dbReference type="RefSeq" id="WP_194182684.1">
    <property type="nucleotide sequence ID" value="NZ_JADGIK010000004.1"/>
</dbReference>
<comment type="similarity">
    <text evidence="4">Belongs to the alkaline phosphatase family.</text>
</comment>
<feature type="binding site" evidence="3">
    <location>
        <position position="51"/>
    </location>
    <ligand>
        <name>Mg(2+)</name>
        <dbReference type="ChEBI" id="CHEBI:18420"/>
    </ligand>
</feature>
<feature type="binding site" evidence="3">
    <location>
        <position position="285"/>
    </location>
    <ligand>
        <name>Zn(2+)</name>
        <dbReference type="ChEBI" id="CHEBI:29105"/>
        <label>2</label>
    </ligand>
</feature>
<feature type="binding site" evidence="3">
    <location>
        <position position="280"/>
    </location>
    <ligand>
        <name>Mg(2+)</name>
        <dbReference type="ChEBI" id="CHEBI:18420"/>
    </ligand>
</feature>
<evidence type="ECO:0000256" key="2">
    <source>
        <dbReference type="PIRSR" id="PIRSR601952-1"/>
    </source>
</evidence>
<feature type="binding site" evidence="3">
    <location>
        <position position="327"/>
    </location>
    <ligand>
        <name>Zn(2+)</name>
        <dbReference type="ChEBI" id="CHEBI:29105"/>
        <label>2</label>
    </ligand>
</feature>
<feature type="binding site" evidence="3">
    <location>
        <position position="152"/>
    </location>
    <ligand>
        <name>Mg(2+)</name>
        <dbReference type="ChEBI" id="CHEBI:18420"/>
    </ligand>
</feature>
<organism evidence="5 6">
    <name type="scientific">Faecalibacter rhinopitheci</name>
    <dbReference type="NCBI Taxonomy" id="2779678"/>
    <lineage>
        <taxon>Bacteria</taxon>
        <taxon>Pseudomonadati</taxon>
        <taxon>Bacteroidota</taxon>
        <taxon>Flavobacteriia</taxon>
        <taxon>Flavobacteriales</taxon>
        <taxon>Weeksellaceae</taxon>
        <taxon>Faecalibacter</taxon>
    </lineage>
</organism>
<feature type="binding site" evidence="3">
    <location>
        <position position="51"/>
    </location>
    <ligand>
        <name>Zn(2+)</name>
        <dbReference type="ChEBI" id="CHEBI:29105"/>
        <label>2</label>
    </ligand>
</feature>
<dbReference type="InterPro" id="IPR017850">
    <property type="entry name" value="Alkaline_phosphatase_core_sf"/>
</dbReference>
<dbReference type="Gene3D" id="1.10.60.40">
    <property type="match status" value="1"/>
</dbReference>
<dbReference type="GO" id="GO:0004035">
    <property type="term" value="F:alkaline phosphatase activity"/>
    <property type="evidence" value="ECO:0007669"/>
    <property type="project" value="TreeGrafter"/>
</dbReference>
<feature type="active site" description="Phosphoserine intermediate" evidence="2">
    <location>
        <position position="101"/>
    </location>
</feature>
<dbReference type="Proteomes" id="UP000608754">
    <property type="component" value="Unassembled WGS sequence"/>
</dbReference>
<evidence type="ECO:0000256" key="4">
    <source>
        <dbReference type="RuleBase" id="RU003946"/>
    </source>
</evidence>
<comment type="cofactor">
    <cofactor evidence="3">
        <name>Mg(2+)</name>
        <dbReference type="ChEBI" id="CHEBI:18420"/>
    </cofactor>
    <text evidence="3">Binds 1 Mg(2+) ion.</text>
</comment>
<dbReference type="SUPFAM" id="SSF53649">
    <property type="entry name" value="Alkaline phosphatase-like"/>
    <property type="match status" value="1"/>
</dbReference>
<feature type="binding site" evidence="3">
    <location>
        <position position="154"/>
    </location>
    <ligand>
        <name>Mg(2+)</name>
        <dbReference type="ChEBI" id="CHEBI:18420"/>
    </ligand>
</feature>
<dbReference type="Gene3D" id="3.40.720.10">
    <property type="entry name" value="Alkaline Phosphatase, subunit A"/>
    <property type="match status" value="1"/>
</dbReference>
<accession>A0A8J7KA65</accession>
<comment type="cofactor">
    <cofactor evidence="3">
        <name>Zn(2+)</name>
        <dbReference type="ChEBI" id="CHEBI:29105"/>
    </cofactor>
    <text evidence="3">Binds 2 Zn(2+) ions.</text>
</comment>
<dbReference type="Pfam" id="PF00245">
    <property type="entry name" value="Alk_phosphatase"/>
    <property type="match status" value="1"/>
</dbReference>
<proteinExistence type="inferred from homology"/>
<keyword evidence="6" id="KW-1185">Reference proteome</keyword>
<name>A0A8J7KA65_9FLAO</name>
<feature type="binding site" evidence="3">
    <location>
        <position position="289"/>
    </location>
    <ligand>
        <name>Zn(2+)</name>
        <dbReference type="ChEBI" id="CHEBI:29105"/>
        <label>2</label>
    </ligand>
</feature>
<dbReference type="PANTHER" id="PTHR11596:SF5">
    <property type="entry name" value="ALKALINE PHOSPHATASE"/>
    <property type="match status" value="1"/>
</dbReference>
<evidence type="ECO:0000256" key="3">
    <source>
        <dbReference type="PIRSR" id="PIRSR601952-2"/>
    </source>
</evidence>
<sequence length="473" mass="51928">MDRRKFFKKGTLLAAGGALLGNPISGLATTMEYDLSAKGKRAKNIIFMVSDGMSTGTLALSDHFQNHILGHRSVWMSAYIDNKVTRGLMETSSASSIVTDSSAGSSSFGGGVRVPNGSLNVGANGEKYLPIWQKMKRKGKKIGVVTTVTATHATPAGFNVNNNSRYAEPQIAIDYLNLGLDVVMGGGDEFFNGDKREDKKDLYKAFAEKGYAIAKNSSELKKTGKNQPILGIFNEGALPYQLDRENTPELKANIPSLAEMAKKAIEHLNTGKEGFALQIESGKVDWAAHANDLGGLLFEQIQFDEALKVALEFAEKDGETLVIFTTDHGNANPGLIYGKNADKDFETVAKYKYTNEWILNQIDNSFSPNAVRDLVQANLGFEITSSEAHKILGYYSNIQKEEQGLYNYKHLPYEGFANMQKKHSSVGWISMDHSSDHVEVAAFGPGKELLKPFVKNTDLHYLMLQAAQIENKF</sequence>
<keyword evidence="3" id="KW-0862">Zinc</keyword>
<feature type="binding site" evidence="3">
    <location>
        <position position="433"/>
    </location>
    <ligand>
        <name>Zn(2+)</name>
        <dbReference type="ChEBI" id="CHEBI:29105"/>
        <label>2</label>
    </ligand>
</feature>
<dbReference type="CDD" id="cd16012">
    <property type="entry name" value="ALP"/>
    <property type="match status" value="1"/>
</dbReference>
<dbReference type="GO" id="GO:0046872">
    <property type="term" value="F:metal ion binding"/>
    <property type="evidence" value="ECO:0007669"/>
    <property type="project" value="UniProtKB-KW"/>
</dbReference>
<keyword evidence="3" id="KW-0460">Magnesium</keyword>
<dbReference type="AlphaFoldDB" id="A0A8J7KA65"/>
<dbReference type="PRINTS" id="PR00113">
    <property type="entry name" value="ALKPHPHTASE"/>
</dbReference>
<comment type="caution">
    <text evidence="5">The sequence shown here is derived from an EMBL/GenBank/DDBJ whole genome shotgun (WGS) entry which is preliminary data.</text>
</comment>
<gene>
    <name evidence="5" type="ORF">IM532_06665</name>
</gene>
<reference evidence="5" key="1">
    <citation type="submission" date="2020-10" db="EMBL/GenBank/DDBJ databases">
        <authorList>
            <person name="Lu T."/>
            <person name="Wang Q."/>
            <person name="Han X."/>
        </authorList>
    </citation>
    <scope>NUCLEOTIDE SEQUENCE</scope>
    <source>
        <strain evidence="5">WQ 117</strain>
    </source>
</reference>
<dbReference type="SMART" id="SM00098">
    <property type="entry name" value="alkPPc"/>
    <property type="match status" value="1"/>
</dbReference>
<evidence type="ECO:0000256" key="1">
    <source>
        <dbReference type="ARBA" id="ARBA00022553"/>
    </source>
</evidence>
<dbReference type="EMBL" id="JADGIK010000004">
    <property type="protein sequence ID" value="MBF0597130.1"/>
    <property type="molecule type" value="Genomic_DNA"/>
</dbReference>
<keyword evidence="1" id="KW-0597">Phosphoprotein</keyword>
<feature type="binding site" evidence="3">
    <location>
        <position position="328"/>
    </location>
    <ligand>
        <name>Zn(2+)</name>
        <dbReference type="ChEBI" id="CHEBI:29105"/>
        <label>2</label>
    </ligand>
</feature>